<keyword evidence="3" id="KW-1185">Reference proteome</keyword>
<comment type="caution">
    <text evidence="2">The sequence shown here is derived from an EMBL/GenBank/DDBJ whole genome shotgun (WGS) entry which is preliminary data.</text>
</comment>
<feature type="region of interest" description="Disordered" evidence="1">
    <location>
        <begin position="244"/>
        <end position="291"/>
    </location>
</feature>
<gene>
    <name evidence="2" type="ORF">CYMTET_36603</name>
</gene>
<sequence length="432" mass="47181">LEWRLNRALFTSPRRALSAARDPASARMSATGDASHAGGVVQICEDCLPLDLLCHLQAAFGPDSIYWSEHRYDAPDTPFFSYTHSLAEGSPKSSIEQAVRLVHRCLLQGGATEQWMENVTRAEWWVHRRPPSSGHQLHFDCDERYLGCGEDCYRMHHPAVSAIVYLCDAGAGGPTIITDQTLGKGCGQYVWSVPPALGRVAAYRGNVLHGVVPLPPPEIKHVATASRHAERVTLVITFWTSAPARGSREGSDSCDPGSQSYINSQPPSTSAHQSHPDLPALPGDDRAGSTQATMQWPSMFPVRCVLLDAPVEKDWGEDASARCAKWLHPLPPVAPVWERVTVASEEHLQSAAGSGREGAGRNALDANVSTRQRQSLHVLGLQFIAEGENNALPASGYRFFLRSEEEFEKIYGVKRTGNRMTSTQAVSRAFIA</sequence>
<proteinExistence type="predicted"/>
<name>A0AAE0CHV7_9CHLO</name>
<accession>A0AAE0CHV7</accession>
<feature type="compositionally biased region" description="Polar residues" evidence="1">
    <location>
        <begin position="256"/>
        <end position="273"/>
    </location>
</feature>
<dbReference type="AlphaFoldDB" id="A0AAE0CHV7"/>
<evidence type="ECO:0000256" key="1">
    <source>
        <dbReference type="SAM" id="MobiDB-lite"/>
    </source>
</evidence>
<feature type="non-terminal residue" evidence="2">
    <location>
        <position position="1"/>
    </location>
</feature>
<evidence type="ECO:0000313" key="2">
    <source>
        <dbReference type="EMBL" id="KAK3254175.1"/>
    </source>
</evidence>
<dbReference type="Proteomes" id="UP001190700">
    <property type="component" value="Unassembled WGS sequence"/>
</dbReference>
<organism evidence="2 3">
    <name type="scientific">Cymbomonas tetramitiformis</name>
    <dbReference type="NCBI Taxonomy" id="36881"/>
    <lineage>
        <taxon>Eukaryota</taxon>
        <taxon>Viridiplantae</taxon>
        <taxon>Chlorophyta</taxon>
        <taxon>Pyramimonadophyceae</taxon>
        <taxon>Pyramimonadales</taxon>
        <taxon>Pyramimonadaceae</taxon>
        <taxon>Cymbomonas</taxon>
    </lineage>
</organism>
<dbReference type="EMBL" id="LGRX02024038">
    <property type="protein sequence ID" value="KAK3254175.1"/>
    <property type="molecule type" value="Genomic_DNA"/>
</dbReference>
<protein>
    <submittedName>
        <fullName evidence="2">Uncharacterized protein</fullName>
    </submittedName>
</protein>
<reference evidence="2 3" key="1">
    <citation type="journal article" date="2015" name="Genome Biol. Evol.">
        <title>Comparative Genomics of a Bacterivorous Green Alga Reveals Evolutionary Causalities and Consequences of Phago-Mixotrophic Mode of Nutrition.</title>
        <authorList>
            <person name="Burns J.A."/>
            <person name="Paasch A."/>
            <person name="Narechania A."/>
            <person name="Kim E."/>
        </authorList>
    </citation>
    <scope>NUCLEOTIDE SEQUENCE [LARGE SCALE GENOMIC DNA]</scope>
    <source>
        <strain evidence="2 3">PLY_AMNH</strain>
    </source>
</reference>
<evidence type="ECO:0000313" key="3">
    <source>
        <dbReference type="Proteomes" id="UP001190700"/>
    </source>
</evidence>